<dbReference type="NCBIfam" id="TIGR00367">
    <property type="entry name" value="calcium/sodium antiporter"/>
    <property type="match status" value="1"/>
</dbReference>
<dbReference type="Pfam" id="PF01699">
    <property type="entry name" value="Na_Ca_ex"/>
    <property type="match status" value="2"/>
</dbReference>
<evidence type="ECO:0000313" key="8">
    <source>
        <dbReference type="Proteomes" id="UP000723714"/>
    </source>
</evidence>
<organism evidence="7 8">
    <name type="scientific">Faecalicatena faecalis</name>
    <dbReference type="NCBI Taxonomy" id="2726362"/>
    <lineage>
        <taxon>Bacteria</taxon>
        <taxon>Bacillati</taxon>
        <taxon>Bacillota</taxon>
        <taxon>Clostridia</taxon>
        <taxon>Lachnospirales</taxon>
        <taxon>Lachnospiraceae</taxon>
        <taxon>Faecalicatena</taxon>
    </lineage>
</organism>
<evidence type="ECO:0000313" key="7">
    <source>
        <dbReference type="EMBL" id="MBU3874301.1"/>
    </source>
</evidence>
<evidence type="ECO:0000256" key="1">
    <source>
        <dbReference type="ARBA" id="ARBA00004141"/>
    </source>
</evidence>
<evidence type="ECO:0000256" key="4">
    <source>
        <dbReference type="ARBA" id="ARBA00023136"/>
    </source>
</evidence>
<feature type="domain" description="Sodium/calcium exchanger membrane region" evidence="6">
    <location>
        <begin position="183"/>
        <end position="323"/>
    </location>
</feature>
<feature type="transmembrane region" description="Helical" evidence="5">
    <location>
        <begin position="141"/>
        <end position="160"/>
    </location>
</feature>
<feature type="transmembrane region" description="Helical" evidence="5">
    <location>
        <begin position="104"/>
        <end position="121"/>
    </location>
</feature>
<comment type="subcellular location">
    <subcellularLocation>
        <location evidence="1">Membrane</location>
        <topology evidence="1">Multi-pass membrane protein</topology>
    </subcellularLocation>
</comment>
<feature type="domain" description="Sodium/calcium exchanger membrane region" evidence="6">
    <location>
        <begin position="4"/>
        <end position="153"/>
    </location>
</feature>
<evidence type="ECO:0000256" key="2">
    <source>
        <dbReference type="ARBA" id="ARBA00022692"/>
    </source>
</evidence>
<evidence type="ECO:0000256" key="5">
    <source>
        <dbReference type="SAM" id="Phobius"/>
    </source>
</evidence>
<dbReference type="PANTHER" id="PTHR10846">
    <property type="entry name" value="SODIUM/POTASSIUM/CALCIUM EXCHANGER"/>
    <property type="match status" value="1"/>
</dbReference>
<feature type="transmembrane region" description="Helical" evidence="5">
    <location>
        <begin position="73"/>
        <end position="92"/>
    </location>
</feature>
<keyword evidence="8" id="KW-1185">Reference proteome</keyword>
<gene>
    <name evidence="7" type="ORF">HGO97_000510</name>
</gene>
<reference evidence="7 8" key="1">
    <citation type="submission" date="2021-06" db="EMBL/GenBank/DDBJ databases">
        <title>Faecalicatena sp. nov. isolated from porcine feces.</title>
        <authorList>
            <person name="Oh B.S."/>
            <person name="Lee J.H."/>
        </authorList>
    </citation>
    <scope>NUCLEOTIDE SEQUENCE [LARGE SCALE GENOMIC DNA]</scope>
    <source>
        <strain evidence="7 8">AGMB00832</strain>
    </source>
</reference>
<evidence type="ECO:0000259" key="6">
    <source>
        <dbReference type="Pfam" id="PF01699"/>
    </source>
</evidence>
<dbReference type="EMBL" id="JABACJ020000001">
    <property type="protein sequence ID" value="MBU3874301.1"/>
    <property type="molecule type" value="Genomic_DNA"/>
</dbReference>
<evidence type="ECO:0000256" key="3">
    <source>
        <dbReference type="ARBA" id="ARBA00022989"/>
    </source>
</evidence>
<dbReference type="PANTHER" id="PTHR10846:SF8">
    <property type="entry name" value="INNER MEMBRANE PROTEIN YRBG"/>
    <property type="match status" value="1"/>
</dbReference>
<dbReference type="InterPro" id="IPR004481">
    <property type="entry name" value="K/Na/Ca-exchanger"/>
</dbReference>
<accession>A0ABS6CZ93</accession>
<feature type="transmembrane region" description="Helical" evidence="5">
    <location>
        <begin position="308"/>
        <end position="324"/>
    </location>
</feature>
<comment type="caution">
    <text evidence="7">The sequence shown here is derived from an EMBL/GenBank/DDBJ whole genome shotgun (WGS) entry which is preliminary data.</text>
</comment>
<keyword evidence="3 5" id="KW-1133">Transmembrane helix</keyword>
<protein>
    <submittedName>
        <fullName evidence="7">Calcium/sodium antiporter</fullName>
    </submittedName>
</protein>
<keyword evidence="4 5" id="KW-0472">Membrane</keyword>
<dbReference type="Proteomes" id="UP000723714">
    <property type="component" value="Unassembled WGS sequence"/>
</dbReference>
<dbReference type="InterPro" id="IPR004837">
    <property type="entry name" value="NaCa_Exmemb"/>
</dbReference>
<sequence>MITYLLLIIGFFLLIKGADFFVDGSSSAAKLLRVPSIVIGLTVVAFGTSMPEASVSITAALQGKNDLAVSNVIGSNIFNLMVVLGASAIVQPIQVKWSILKREFPFSIVITGILFLMLTGFRFQDILTGDREYVLSRPCGIFLLVLFVGFVVSAVIDALHSRKKIAESGEPEEEYEALTPIRSTVYVVVGIAGIIIGGDFVVESASDIAASFGLSQTFIGLTIVALGTSLPELVTSMVAAKKGENDLALGNVVGSNIFNILLILGASASIAPITVNALAVQDTVILIVASLLVFICSISKKGLSKLEGFMFLLFYAVFFVFILLR</sequence>
<feature type="transmembrane region" description="Helical" evidence="5">
    <location>
        <begin position="277"/>
        <end position="296"/>
    </location>
</feature>
<keyword evidence="2 5" id="KW-0812">Transmembrane</keyword>
<feature type="transmembrane region" description="Helical" evidence="5">
    <location>
        <begin position="248"/>
        <end position="271"/>
    </location>
</feature>
<name>A0ABS6CZ93_9FIRM</name>
<proteinExistence type="predicted"/>